<comment type="caution">
    <text evidence="2">The sequence shown here is derived from an EMBL/GenBank/DDBJ whole genome shotgun (WGS) entry which is preliminary data.</text>
</comment>
<dbReference type="RefSeq" id="WP_425437420.1">
    <property type="nucleotide sequence ID" value="NZ_MVHE01000085.1"/>
</dbReference>
<protein>
    <submittedName>
        <fullName evidence="2">Uncharacterized protein</fullName>
    </submittedName>
</protein>
<accession>A0A1W9ZB81</accession>
<reference evidence="2 3" key="1">
    <citation type="submission" date="2017-02" db="EMBL/GenBank/DDBJ databases">
        <title>The new phylogeny of genus Mycobacterium.</title>
        <authorList>
            <person name="Tortoli E."/>
            <person name="Trovato A."/>
            <person name="Cirillo D.M."/>
        </authorList>
    </citation>
    <scope>NUCLEOTIDE SEQUENCE [LARGE SCALE GENOMIC DNA]</scope>
    <source>
        <strain evidence="2 3">DSM 45057</strain>
    </source>
</reference>
<keyword evidence="3" id="KW-1185">Reference proteome</keyword>
<feature type="compositionally biased region" description="Pro residues" evidence="1">
    <location>
        <begin position="33"/>
        <end position="47"/>
    </location>
</feature>
<dbReference type="AlphaFoldDB" id="A0A1W9ZB81"/>
<evidence type="ECO:0000313" key="2">
    <source>
        <dbReference type="EMBL" id="ORA11079.1"/>
    </source>
</evidence>
<feature type="compositionally biased region" description="Basic and acidic residues" evidence="1">
    <location>
        <begin position="1"/>
        <end position="13"/>
    </location>
</feature>
<name>A0A1W9ZB81_MYCAN</name>
<dbReference type="Proteomes" id="UP000192284">
    <property type="component" value="Unassembled WGS sequence"/>
</dbReference>
<sequence>MPADYDKLFRPTEDTEPPEDDSAQSYFGAGDSYPPPAKPNGEMPPPIDWSQPFASAPAKPAPVEPPPPPP</sequence>
<dbReference type="EMBL" id="MVHE01000085">
    <property type="protein sequence ID" value="ORA11079.1"/>
    <property type="molecule type" value="Genomic_DNA"/>
</dbReference>
<organism evidence="2 3">
    <name type="scientific">Mycobacterium angelicum</name>
    <dbReference type="NCBI Taxonomy" id="470074"/>
    <lineage>
        <taxon>Bacteria</taxon>
        <taxon>Bacillati</taxon>
        <taxon>Actinomycetota</taxon>
        <taxon>Actinomycetes</taxon>
        <taxon>Mycobacteriales</taxon>
        <taxon>Mycobacteriaceae</taxon>
        <taxon>Mycobacterium</taxon>
    </lineage>
</organism>
<feature type="region of interest" description="Disordered" evidence="1">
    <location>
        <begin position="1"/>
        <end position="70"/>
    </location>
</feature>
<evidence type="ECO:0000256" key="1">
    <source>
        <dbReference type="SAM" id="MobiDB-lite"/>
    </source>
</evidence>
<feature type="compositionally biased region" description="Pro residues" evidence="1">
    <location>
        <begin position="59"/>
        <end position="70"/>
    </location>
</feature>
<gene>
    <name evidence="2" type="ORF">BST12_26230</name>
</gene>
<evidence type="ECO:0000313" key="3">
    <source>
        <dbReference type="Proteomes" id="UP000192284"/>
    </source>
</evidence>
<proteinExistence type="predicted"/>
<feature type="non-terminal residue" evidence="2">
    <location>
        <position position="70"/>
    </location>
</feature>